<evidence type="ECO:0000256" key="2">
    <source>
        <dbReference type="ARBA" id="ARBA00022475"/>
    </source>
</evidence>
<dbReference type="CDD" id="cd16015">
    <property type="entry name" value="LTA_synthase"/>
    <property type="match status" value="1"/>
</dbReference>
<evidence type="ECO:0000256" key="1">
    <source>
        <dbReference type="ARBA" id="ARBA00004651"/>
    </source>
</evidence>
<dbReference type="InterPro" id="IPR017850">
    <property type="entry name" value="Alkaline_phosphatase_core_sf"/>
</dbReference>
<keyword evidence="9" id="KW-1185">Reference proteome</keyword>
<keyword evidence="5 6" id="KW-0472">Membrane</keyword>
<evidence type="ECO:0000313" key="8">
    <source>
        <dbReference type="EMBL" id="PWF23191.1"/>
    </source>
</evidence>
<proteinExistence type="predicted"/>
<dbReference type="InterPro" id="IPR050448">
    <property type="entry name" value="OpgB/LTA_synthase_biosynth"/>
</dbReference>
<dbReference type="PANTHER" id="PTHR47371:SF3">
    <property type="entry name" value="PHOSPHOGLYCEROL TRANSFERASE I"/>
    <property type="match status" value="1"/>
</dbReference>
<dbReference type="Proteomes" id="UP000245212">
    <property type="component" value="Unassembled WGS sequence"/>
</dbReference>
<feature type="transmembrane region" description="Helical" evidence="6">
    <location>
        <begin position="109"/>
        <end position="129"/>
    </location>
</feature>
<dbReference type="Gene3D" id="3.40.720.10">
    <property type="entry name" value="Alkaline Phosphatase, subunit A"/>
    <property type="match status" value="1"/>
</dbReference>
<protein>
    <recommendedName>
        <fullName evidence="7">Sulfatase N-terminal domain-containing protein</fullName>
    </recommendedName>
</protein>
<evidence type="ECO:0000259" key="7">
    <source>
        <dbReference type="Pfam" id="PF00884"/>
    </source>
</evidence>
<dbReference type="Pfam" id="PF00884">
    <property type="entry name" value="Sulfatase"/>
    <property type="match status" value="1"/>
</dbReference>
<evidence type="ECO:0000256" key="3">
    <source>
        <dbReference type="ARBA" id="ARBA00022692"/>
    </source>
</evidence>
<accession>A0A2V1K2Q4</accession>
<dbReference type="EMBL" id="QETA01000003">
    <property type="protein sequence ID" value="PWF23191.1"/>
    <property type="molecule type" value="Genomic_DNA"/>
</dbReference>
<keyword evidence="3 6" id="KW-0812">Transmembrane</keyword>
<evidence type="ECO:0000313" key="9">
    <source>
        <dbReference type="Proteomes" id="UP000245212"/>
    </source>
</evidence>
<dbReference type="AlphaFoldDB" id="A0A2V1K2Q4"/>
<feature type="transmembrane region" description="Helical" evidence="6">
    <location>
        <begin position="77"/>
        <end position="97"/>
    </location>
</feature>
<evidence type="ECO:0000256" key="6">
    <source>
        <dbReference type="SAM" id="Phobius"/>
    </source>
</evidence>
<name>A0A2V1K2Q4_9BURK</name>
<keyword evidence="2" id="KW-1003">Cell membrane</keyword>
<dbReference type="PANTHER" id="PTHR47371">
    <property type="entry name" value="LIPOTEICHOIC ACID SYNTHASE"/>
    <property type="match status" value="1"/>
</dbReference>
<sequence>MTAMVQDDMPSRPEVTGWEAWLRDNRQYWMLLVLGALGLTLGRVCLMWWQAPTDWQSDAAELRQAFWIGTRFDLKNLAILLGAPVLLLGMAVCMLPVRIQRVWNGVVQGWMWLAMLLVNLLMVVNYYYFQFYQGPINGLVFGFAEDDTGAVLKTLWSDFPVIRLLLVVILLTVVQVRLSRWWALSRSVSRVAAWKIVLTVLCSMVLTVGLARGSLGKFPLRTMHMAVSSDTFTNNLVPSGVLALLQAWKERQVYDLGDDPAAGLRQYGFGSIDEVYQVLARQSALTAGEGGNMAGGAVTGTAQAVSAEAVLWRDLPQQPALLQVRKPHVVVAVMESWGRHMQTFDDPDGNDLLGDLRPWINSGRLDYFGKALSYQHGTHPSLEGLLLDTPITPLTQSRYGYHAYSTAVALPYRQAGYRTVFLTAGPSSWRRLDVALRQQGFDEVLGESAIRERFPEATTNTWGLDDEWMFRYGRELLAQADAQGQPVMLVMLSVTNHPPYRIPEHYKAGRLDTGRLGAALATDADTGRSILETYQYSSDALGEFLDGLEGDGLLEHTLFAATGDHNTRTIFAYPDSRQLFYKYGVPIVMRIPEAYRLGGTAHTSEWVSHQDIFPTLWAHSLSGVRVPRIGRDIYADSTDPAAVSFISEDGQGGMGILISAQGAVTGFVRPTYYEWDATGQLKPTTQPSPELVLLWQRERAGLALRDWRIRSEALQ</sequence>
<organism evidence="8 9">
    <name type="scientific">Corticimicrobacter populi</name>
    <dbReference type="NCBI Taxonomy" id="2175229"/>
    <lineage>
        <taxon>Bacteria</taxon>
        <taxon>Pseudomonadati</taxon>
        <taxon>Pseudomonadota</taxon>
        <taxon>Betaproteobacteria</taxon>
        <taxon>Burkholderiales</taxon>
        <taxon>Alcaligenaceae</taxon>
        <taxon>Corticimicrobacter</taxon>
    </lineage>
</organism>
<evidence type="ECO:0000256" key="4">
    <source>
        <dbReference type="ARBA" id="ARBA00022989"/>
    </source>
</evidence>
<feature type="transmembrane region" description="Helical" evidence="6">
    <location>
        <begin position="191"/>
        <end position="211"/>
    </location>
</feature>
<comment type="subcellular location">
    <subcellularLocation>
        <location evidence="1">Cell membrane</location>
        <topology evidence="1">Multi-pass membrane protein</topology>
    </subcellularLocation>
</comment>
<dbReference type="InterPro" id="IPR000917">
    <property type="entry name" value="Sulfatase_N"/>
</dbReference>
<evidence type="ECO:0000256" key="5">
    <source>
        <dbReference type="ARBA" id="ARBA00023136"/>
    </source>
</evidence>
<gene>
    <name evidence="8" type="ORF">DD235_09380</name>
</gene>
<dbReference type="GO" id="GO:0005886">
    <property type="term" value="C:plasma membrane"/>
    <property type="evidence" value="ECO:0007669"/>
    <property type="project" value="UniProtKB-SubCell"/>
</dbReference>
<reference evidence="9" key="1">
    <citation type="submission" date="2018-05" db="EMBL/GenBank/DDBJ databases">
        <authorList>
            <person name="Li Y."/>
        </authorList>
    </citation>
    <scope>NUCLEOTIDE SEQUENCE [LARGE SCALE GENOMIC DNA]</scope>
    <source>
        <strain evidence="9">3d-2-2</strain>
    </source>
</reference>
<dbReference type="SUPFAM" id="SSF53649">
    <property type="entry name" value="Alkaline phosphatase-like"/>
    <property type="match status" value="1"/>
</dbReference>
<comment type="caution">
    <text evidence="8">The sequence shown here is derived from an EMBL/GenBank/DDBJ whole genome shotgun (WGS) entry which is preliminary data.</text>
</comment>
<feature type="transmembrane region" description="Helical" evidence="6">
    <location>
        <begin position="28"/>
        <end position="49"/>
    </location>
</feature>
<keyword evidence="4 6" id="KW-1133">Transmembrane helix</keyword>
<feature type="domain" description="Sulfatase N-terminal" evidence="7">
    <location>
        <begin position="327"/>
        <end position="618"/>
    </location>
</feature>
<feature type="transmembrane region" description="Helical" evidence="6">
    <location>
        <begin position="161"/>
        <end position="179"/>
    </location>
</feature>